<dbReference type="EMBL" id="JACGWZ010000006">
    <property type="protein sequence ID" value="MBA8826801.1"/>
    <property type="molecule type" value="Genomic_DNA"/>
</dbReference>
<proteinExistence type="predicted"/>
<evidence type="ECO:0000313" key="3">
    <source>
        <dbReference type="Proteomes" id="UP000569329"/>
    </source>
</evidence>
<feature type="region of interest" description="Disordered" evidence="1">
    <location>
        <begin position="89"/>
        <end position="115"/>
    </location>
</feature>
<dbReference type="Proteomes" id="UP000569329">
    <property type="component" value="Unassembled WGS sequence"/>
</dbReference>
<evidence type="ECO:0000256" key="1">
    <source>
        <dbReference type="SAM" id="MobiDB-lite"/>
    </source>
</evidence>
<dbReference type="AlphaFoldDB" id="A0A839E649"/>
<feature type="compositionally biased region" description="Basic and acidic residues" evidence="1">
    <location>
        <begin position="95"/>
        <end position="105"/>
    </location>
</feature>
<protein>
    <submittedName>
        <fullName evidence="2">Uncharacterized protein</fullName>
    </submittedName>
</protein>
<sequence>MHIARVTVQRRTAIGARTREVGLEEMVAVRGAAPDARAAAAARVEGEHDLIAGSDTGDAVTDGFRDPRTLVTEHGRQRHRVPLVADDQVGVAHAGSDHSHEDLTRRGTSSSRRRG</sequence>
<feature type="compositionally biased region" description="Low complexity" evidence="1">
    <location>
        <begin position="106"/>
        <end position="115"/>
    </location>
</feature>
<reference evidence="2 3" key="1">
    <citation type="submission" date="2020-07" db="EMBL/GenBank/DDBJ databases">
        <title>Sequencing the genomes of 1000 actinobacteria strains.</title>
        <authorList>
            <person name="Klenk H.-P."/>
        </authorList>
    </citation>
    <scope>NUCLEOTIDE SEQUENCE [LARGE SCALE GENOMIC DNA]</scope>
    <source>
        <strain evidence="2 3">DSM 45975</strain>
    </source>
</reference>
<name>A0A839E649_9PSEU</name>
<comment type="caution">
    <text evidence="2">The sequence shown here is derived from an EMBL/GenBank/DDBJ whole genome shotgun (WGS) entry which is preliminary data.</text>
</comment>
<gene>
    <name evidence="2" type="ORF">FHX42_004180</name>
</gene>
<accession>A0A839E649</accession>
<keyword evidence="3" id="KW-1185">Reference proteome</keyword>
<organism evidence="2 3">
    <name type="scientific">Halosaccharopolyspora lacisalsi</name>
    <dbReference type="NCBI Taxonomy" id="1000566"/>
    <lineage>
        <taxon>Bacteria</taxon>
        <taxon>Bacillati</taxon>
        <taxon>Actinomycetota</taxon>
        <taxon>Actinomycetes</taxon>
        <taxon>Pseudonocardiales</taxon>
        <taxon>Pseudonocardiaceae</taxon>
        <taxon>Halosaccharopolyspora</taxon>
    </lineage>
</organism>
<evidence type="ECO:0000313" key="2">
    <source>
        <dbReference type="EMBL" id="MBA8826801.1"/>
    </source>
</evidence>